<evidence type="ECO:0000313" key="2">
    <source>
        <dbReference type="WBParaSite" id="L893_g184.t1"/>
    </source>
</evidence>
<dbReference type="WBParaSite" id="L893_g184.t1">
    <property type="protein sequence ID" value="L893_g184.t1"/>
    <property type="gene ID" value="L893_g184"/>
</dbReference>
<sequence>MLRMKATDESCASTTHTRTVGNYDTIITVTVLCATRFSAGTWHMSNFTAQQIRKNIITEGHLSQLRKADLFATLKSICWKTSAECRHVGTPVIPFGGTLVTMNDRLIAANSHERLFVGGYHEGVLWCCGHVFRAKWRDVTYAHVDNIVSALSPNGGQCLQIDYNEEVIPLNNHENDFYQYRLTDSVVDFTDVNLMCKIKQLFWSQGDPSE</sequence>
<keyword evidence="1" id="KW-1185">Reference proteome</keyword>
<organism evidence="1 2">
    <name type="scientific">Steinernema glaseri</name>
    <dbReference type="NCBI Taxonomy" id="37863"/>
    <lineage>
        <taxon>Eukaryota</taxon>
        <taxon>Metazoa</taxon>
        <taxon>Ecdysozoa</taxon>
        <taxon>Nematoda</taxon>
        <taxon>Chromadorea</taxon>
        <taxon>Rhabditida</taxon>
        <taxon>Tylenchina</taxon>
        <taxon>Panagrolaimomorpha</taxon>
        <taxon>Strongyloidoidea</taxon>
        <taxon>Steinernematidae</taxon>
        <taxon>Steinernema</taxon>
    </lineage>
</organism>
<proteinExistence type="predicted"/>
<evidence type="ECO:0000313" key="1">
    <source>
        <dbReference type="Proteomes" id="UP000095287"/>
    </source>
</evidence>
<protein>
    <submittedName>
        <fullName evidence="2">SET domain-containing protein</fullName>
    </submittedName>
</protein>
<accession>A0A1I7YQB3</accession>
<name>A0A1I7YQB3_9BILA</name>
<dbReference type="AlphaFoldDB" id="A0A1I7YQB3"/>
<reference evidence="2" key="1">
    <citation type="submission" date="2016-11" db="UniProtKB">
        <authorList>
            <consortium name="WormBaseParasite"/>
        </authorList>
    </citation>
    <scope>IDENTIFICATION</scope>
</reference>
<dbReference type="Proteomes" id="UP000095287">
    <property type="component" value="Unplaced"/>
</dbReference>